<dbReference type="PROSITE" id="PS50293">
    <property type="entry name" value="TPR_REGION"/>
    <property type="match status" value="1"/>
</dbReference>
<accession>A0A7G9Y6H9</accession>
<dbReference type="Pfam" id="PF12770">
    <property type="entry name" value="CHAT"/>
    <property type="match status" value="1"/>
</dbReference>
<dbReference type="InterPro" id="IPR024983">
    <property type="entry name" value="CHAT_dom"/>
</dbReference>
<protein>
    <submittedName>
        <fullName evidence="4">Cell division coordinator CpoB</fullName>
    </submittedName>
</protein>
<sequence>MIILPEDNIIIELIQEGDKLLQNSDLDTAEQKYHEALVLNPASAEALYSIGAVHTNRRDFRTALEWGERAVAADPGFKPAHALIGNVLFGLNKYKEALEALAIADESNLMIRAQMGLCFEKLERWKEAEEHFRSVLENDLGYLTRYSVIASYDHNPFSADVHHALARVLQQQGMIEEAKLHYHLTKRIDPTTQLDPMYLEIMSESDLEDHPIFDKKEFEKPSAESKPEEKLIYLLQISDYAALCEAIQEYKSEDFISYVAGMINVTQREGKFSTSAQMRVIGDVLNGQEQADLFASLQLLSWEHLFELAEMVHAGKIPIKESLGLADHLEFDWKSVNLLLNLSNRFIELEPETGFILAHLVEQVLIRSPKKRDAGSGAFLLGKAYYRARKPEKAAESFQKASDIFSQANDTDGALVALYRLDDIRIKQGRFTEALSTIDQYIQLAESRGKTRNVISGRYRRAWTLFMADRDAESYEEVLMVASMIQEEDVEDELRENLEKLLVQAAEKAGKSVPDEVLETIRSETVGRSESVDTLLSRAIIAHESGEMDEALSFLEKARTIAESEDPLKRRGDMVRVLTDMGVLLGEMERLTEAMDMLREALWVAEPISAEVDIWAILVNLGLLADLQGQKDEAITYLERALQEARQQRSHDREGQCLLHLLHISHDVNPTKAYEYLHEIETNFRDFLPFLKPQKKDLPPDWVEGMEAMESGRYREGIAALERLCLDKSPDAERLHPEALANRGNALIHLGEIPEAINYWEKAANAWLERGDHDLAIDVLGRVADMLRHEGRGYSETLTHMFKIWEDKIGNIEIQCRVGVELAEKAVDLGEFTRSEIVLEKVLSIVTSDEWKNITDEMQARITLGIIYRRTSRYREALEQYQKALACAQYLKDEPAEGTIRGWMAIAYRYLDELDSAVEQYRRAIDIAERYQDAEAAAVHRMNLAASLFLLDPAEEGANTALEALATFDATGQKKMASNVLLMLLEYGDWEGLPAELQTRIELFMDESKQSQDPLVLGYIYTKQAQWLASTGDIEGTQDMMEKMIAMYGEIGDRFNQASAFLNLARILEEPDTAQAISNATMARDLAISIGQMHLTVKCQEFLLTAALRVGDDRKINIYLNSVLDGWIQLRRRFKSDRDRTNFVDRVSNITRRCAAHFLQDGQIARAFELQEWGRAQALTDLLTESLTSIQSDKKEVWDLVAQESEILNSMRDHEHVYLDTPPLMEPRIEESIESTRDLDGELAAVYKALENYDPCYVLQKKGMPVNMARAQALLLTLNRPAVIVTLGFVGDEIVAMTLRPDKKTPSAYRTGMNRIQVDKLLETFDEEIHFYQGEGVDTWRNQAAPLLYGVAEDICQDDLVVLVPEGNLQQLPLHALKLPSGQLLGERAAIVYMPSLAVLEMLQQTEHKKRMPRFLSVGVAFPDEARAVSLHFWGVGMCLSGNFLTKDEIRKHLSENSILHFSCHGYFDPQHYLESGLVLCNTDTPLREEILSLRDIMAWHLDSDLVVLSACETGRGTAAPSEFLGLSRGFLAAGAQSVIVALWKIDNAATQAFMLTFYENLQRQLMKSDMVDIAEALRRTQCQCAKSSRLYDWAGFKLIGQPTITWKGSEK</sequence>
<gene>
    <name evidence="4" type="primary">cpoB</name>
    <name evidence="3" type="ORF">HMEJMANM_00031</name>
    <name evidence="4" type="ORF">LAPIAFBC_00020</name>
</gene>
<dbReference type="EMBL" id="MT630845">
    <property type="protein sequence ID" value="QNO43562.1"/>
    <property type="molecule type" value="Genomic_DNA"/>
</dbReference>
<organism evidence="4">
    <name type="scientific">Candidatus Methanogaster sp. ANME-2c ERB4</name>
    <dbReference type="NCBI Taxonomy" id="2759911"/>
    <lineage>
        <taxon>Archaea</taxon>
        <taxon>Methanobacteriati</taxon>
        <taxon>Methanobacteriota</taxon>
        <taxon>Stenosarchaea group</taxon>
        <taxon>Methanomicrobia</taxon>
        <taxon>Methanosarcinales</taxon>
        <taxon>ANME-2 cluster</taxon>
        <taxon>Candidatus Methanogasteraceae</taxon>
        <taxon>Candidatus Methanogaster</taxon>
    </lineage>
</organism>
<dbReference type="PANTHER" id="PTHR10098">
    <property type="entry name" value="RAPSYN-RELATED"/>
    <property type="match status" value="1"/>
</dbReference>
<proteinExistence type="predicted"/>
<evidence type="ECO:0000313" key="4">
    <source>
        <dbReference type="EMBL" id="QNO43613.1"/>
    </source>
</evidence>
<evidence type="ECO:0000313" key="3">
    <source>
        <dbReference type="EMBL" id="QNO43562.1"/>
    </source>
</evidence>
<keyword evidence="1" id="KW-0802">TPR repeat</keyword>
<evidence type="ECO:0000259" key="2">
    <source>
        <dbReference type="Pfam" id="PF12770"/>
    </source>
</evidence>
<dbReference type="Pfam" id="PF12895">
    <property type="entry name" value="ANAPC3"/>
    <property type="match status" value="1"/>
</dbReference>
<dbReference type="InterPro" id="IPR011990">
    <property type="entry name" value="TPR-like_helical_dom_sf"/>
</dbReference>
<dbReference type="SMART" id="SM00028">
    <property type="entry name" value="TPR"/>
    <property type="match status" value="12"/>
</dbReference>
<reference evidence="4" key="1">
    <citation type="submission" date="2020-06" db="EMBL/GenBank/DDBJ databases">
        <title>Unique genomic features of the anaerobic methanotrophic archaea.</title>
        <authorList>
            <person name="Chadwick G.L."/>
            <person name="Skennerton C.T."/>
            <person name="Laso-Perez R."/>
            <person name="Leu A.O."/>
            <person name="Speth D.R."/>
            <person name="Yu H."/>
            <person name="Morgan-Lang C."/>
            <person name="Hatzenpichler R."/>
            <person name="Goudeau D."/>
            <person name="Malmstrom R."/>
            <person name="Brazelton W.J."/>
            <person name="Woyke T."/>
            <person name="Hallam S.J."/>
            <person name="Tyson G.W."/>
            <person name="Wegener G."/>
            <person name="Boetius A."/>
            <person name="Orphan V."/>
        </authorList>
    </citation>
    <scope>NUCLEOTIDE SEQUENCE</scope>
</reference>
<feature type="repeat" description="TPR" evidence="1">
    <location>
        <begin position="858"/>
        <end position="891"/>
    </location>
</feature>
<evidence type="ECO:0000256" key="1">
    <source>
        <dbReference type="PROSITE-ProRule" id="PRU00339"/>
    </source>
</evidence>
<dbReference type="Pfam" id="PF13432">
    <property type="entry name" value="TPR_16"/>
    <property type="match status" value="1"/>
</dbReference>
<dbReference type="Pfam" id="PF13424">
    <property type="entry name" value="TPR_12"/>
    <property type="match status" value="1"/>
</dbReference>
<feature type="repeat" description="TPR" evidence="1">
    <location>
        <begin position="44"/>
        <end position="77"/>
    </location>
</feature>
<feature type="domain" description="CHAT" evidence="2">
    <location>
        <begin position="1361"/>
        <end position="1602"/>
    </location>
</feature>
<keyword evidence="4" id="KW-0132">Cell division</keyword>
<dbReference type="PROSITE" id="PS50005">
    <property type="entry name" value="TPR"/>
    <property type="match status" value="2"/>
</dbReference>
<name>A0A7G9Y6H9_9EURY</name>
<dbReference type="Pfam" id="PF13181">
    <property type="entry name" value="TPR_8"/>
    <property type="match status" value="1"/>
</dbReference>
<dbReference type="EMBL" id="MT630847">
    <property type="protein sequence ID" value="QNO43613.1"/>
    <property type="molecule type" value="Genomic_DNA"/>
</dbReference>
<dbReference type="GO" id="GO:0051301">
    <property type="term" value="P:cell division"/>
    <property type="evidence" value="ECO:0007669"/>
    <property type="project" value="UniProtKB-KW"/>
</dbReference>
<keyword evidence="4" id="KW-0131">Cell cycle</keyword>
<dbReference type="Gene3D" id="1.25.40.10">
    <property type="entry name" value="Tetratricopeptide repeat domain"/>
    <property type="match status" value="6"/>
</dbReference>
<dbReference type="SUPFAM" id="SSF48452">
    <property type="entry name" value="TPR-like"/>
    <property type="match status" value="4"/>
</dbReference>
<dbReference type="PANTHER" id="PTHR10098:SF108">
    <property type="entry name" value="TETRATRICOPEPTIDE REPEAT PROTEIN 28"/>
    <property type="match status" value="1"/>
</dbReference>
<dbReference type="InterPro" id="IPR019734">
    <property type="entry name" value="TPR_rpt"/>
</dbReference>